<dbReference type="AlphaFoldDB" id="A0A194VTY2"/>
<gene>
    <name evidence="1" type="ORF">VM1G_03037</name>
</gene>
<keyword evidence="2" id="KW-1185">Reference proteome</keyword>
<name>A0A194VTY2_CYTMA</name>
<dbReference type="OrthoDB" id="3553044at2759"/>
<organism evidence="1 2">
    <name type="scientific">Cytospora mali</name>
    <name type="common">Apple Valsa canker fungus</name>
    <name type="synonym">Valsa mali</name>
    <dbReference type="NCBI Taxonomy" id="578113"/>
    <lineage>
        <taxon>Eukaryota</taxon>
        <taxon>Fungi</taxon>
        <taxon>Dikarya</taxon>
        <taxon>Ascomycota</taxon>
        <taxon>Pezizomycotina</taxon>
        <taxon>Sordariomycetes</taxon>
        <taxon>Sordariomycetidae</taxon>
        <taxon>Diaporthales</taxon>
        <taxon>Cytosporaceae</taxon>
        <taxon>Cytospora</taxon>
    </lineage>
</organism>
<dbReference type="Proteomes" id="UP000078559">
    <property type="component" value="Chromosome 3"/>
</dbReference>
<sequence>MRSSCNPYGIIKLHRPSDLGLTHACAASPGLLKKKFSQKQTHEYYPRLTTALACARSIRSDADGPQILRALRSISVTNFPTKSASTFLLSSASLVLHKQNLTTMPHQPTSTPSQRSTMFGRRSITAKASFSDDEDAITPCSSPPPEAQQIHYEPRTTLRFSLSRRGSSSAVSSAQTWHFDPTDGEDMDDAKLWRRMLDIQREFHCYNSARMAAALLELEMGMDVSPYAPSRSCLDLLNDSVSDMSDNDKERLVDWLHEHSHSKRKRSGIFKRSSVF</sequence>
<evidence type="ECO:0000313" key="2">
    <source>
        <dbReference type="Proteomes" id="UP000078559"/>
    </source>
</evidence>
<evidence type="ECO:0000313" key="1">
    <source>
        <dbReference type="EMBL" id="KUI67666.1"/>
    </source>
</evidence>
<accession>A0A194VTY2</accession>
<protein>
    <submittedName>
        <fullName evidence="1">Uncharacterized protein</fullName>
    </submittedName>
</protein>
<dbReference type="EMBL" id="CM003100">
    <property type="protein sequence ID" value="KUI67666.1"/>
    <property type="molecule type" value="Genomic_DNA"/>
</dbReference>
<reference evidence="1" key="1">
    <citation type="submission" date="2014-12" db="EMBL/GenBank/DDBJ databases">
        <title>Genome Sequence of Valsa Canker Pathogens Uncovers a Specific Adaption of Colonization on Woody Bark.</title>
        <authorList>
            <person name="Yin Z."/>
            <person name="Liu H."/>
            <person name="Gao X."/>
            <person name="Li Z."/>
            <person name="Song N."/>
            <person name="Ke X."/>
            <person name="Dai Q."/>
            <person name="Wu Y."/>
            <person name="Sun Y."/>
            <person name="Xu J.-R."/>
            <person name="Kang Z.K."/>
            <person name="Wang L."/>
            <person name="Huang L."/>
        </authorList>
    </citation>
    <scope>NUCLEOTIDE SEQUENCE [LARGE SCALE GENOMIC DNA]</scope>
    <source>
        <strain evidence="1">03-8</strain>
    </source>
</reference>
<proteinExistence type="predicted"/>